<evidence type="ECO:0000259" key="5">
    <source>
        <dbReference type="PROSITE" id="PS51081"/>
    </source>
</evidence>
<name>A0A1Y1L7V6_PHOPY</name>
<evidence type="ECO:0000313" key="6">
    <source>
        <dbReference type="EMBL" id="JAV67157.1"/>
    </source>
</evidence>
<dbReference type="OrthoDB" id="6677380at2759"/>
<organism evidence="6">
    <name type="scientific">Photinus pyralis</name>
    <name type="common">Common eastern firefly</name>
    <name type="synonym">Lampyris pyralis</name>
    <dbReference type="NCBI Taxonomy" id="7054"/>
    <lineage>
        <taxon>Eukaryota</taxon>
        <taxon>Metazoa</taxon>
        <taxon>Ecdysozoa</taxon>
        <taxon>Arthropoda</taxon>
        <taxon>Hexapoda</taxon>
        <taxon>Insecta</taxon>
        <taxon>Pterygota</taxon>
        <taxon>Neoptera</taxon>
        <taxon>Endopterygota</taxon>
        <taxon>Coleoptera</taxon>
        <taxon>Polyphaga</taxon>
        <taxon>Elateriformia</taxon>
        <taxon>Elateroidea</taxon>
        <taxon>Lampyridae</taxon>
        <taxon>Lampyrinae</taxon>
        <taxon>Photinus</taxon>
    </lineage>
</organism>
<dbReference type="EMBL" id="GEZM01068133">
    <property type="protein sequence ID" value="JAV67157.1"/>
    <property type="molecule type" value="Transcribed_RNA"/>
</dbReference>
<dbReference type="GO" id="GO:0061630">
    <property type="term" value="F:ubiquitin protein ligase activity"/>
    <property type="evidence" value="ECO:0007669"/>
    <property type="project" value="TreeGrafter"/>
</dbReference>
<dbReference type="InterPro" id="IPR004162">
    <property type="entry name" value="SINA-like_animal"/>
</dbReference>
<dbReference type="GO" id="GO:0008270">
    <property type="term" value="F:zinc ion binding"/>
    <property type="evidence" value="ECO:0007669"/>
    <property type="project" value="UniProtKB-KW"/>
</dbReference>
<sequence>MATGAILYELPMEVANICRCYICQAYLSCGPVKIENGNSICGRCEASSTAVVHVTFENIMANFTFPCRYDSLGCKERLLFNTSMAHEVKCPHRTVPCPALLHNDCNLNVPISVLHSHFVKFHSDLITKDGTFKINLDEDKHCNLIMMVDNVIVVIKYRYDSVIKCLHLEVASALVTEELIYYKTQIVGDLAEGMNFHLNFSEKQCTAYETHTVSNTNSVQIEIEKYLTLLSNPSSVTFKIFSVTAVKSKVSSSKNEIVVSSSFVRHLGEEFEKESSSLLGDLRENICIICKKLSFPIYYSTNQPLEKYCKKCRTQHDGTYVQYSNPQYNQNCVYPCIFKGCSYSCIATDLDKHVEICECRTYLCPVGGCNDLFRFNEIHKNIQHLKDHATYFPNPGEITIDLYDIKPVTKMYFTNIGNILVLLKSKVSNDDSWILTSDLPAGVTLNIFFTHGHCRLSTKPMKFDGTKELWLTKSQISPLPCYAEFFRLTAVISIEKKV</sequence>
<keyword evidence="1" id="KW-0479">Metal-binding</keyword>
<dbReference type="EMBL" id="GEZM01068132">
    <property type="protein sequence ID" value="JAV67158.1"/>
    <property type="molecule type" value="Transcribed_RNA"/>
</dbReference>
<dbReference type="InParanoid" id="A0A1Y1L7V6"/>
<dbReference type="EMBL" id="VVIM01000009">
    <property type="protein sequence ID" value="KAB0794127.1"/>
    <property type="molecule type" value="Genomic_DNA"/>
</dbReference>
<evidence type="ECO:0000313" key="8">
    <source>
        <dbReference type="Proteomes" id="UP000327044"/>
    </source>
</evidence>
<dbReference type="GO" id="GO:0016567">
    <property type="term" value="P:protein ubiquitination"/>
    <property type="evidence" value="ECO:0007669"/>
    <property type="project" value="UniProtKB-UniPathway"/>
</dbReference>
<dbReference type="GO" id="GO:0005737">
    <property type="term" value="C:cytoplasm"/>
    <property type="evidence" value="ECO:0007669"/>
    <property type="project" value="TreeGrafter"/>
</dbReference>
<evidence type="ECO:0000256" key="4">
    <source>
        <dbReference type="PROSITE-ProRule" id="PRU00455"/>
    </source>
</evidence>
<dbReference type="Pfam" id="PF21361">
    <property type="entry name" value="Sina_ZnF"/>
    <property type="match status" value="1"/>
</dbReference>
<reference evidence="6" key="1">
    <citation type="journal article" date="2016" name="Sci. Rep.">
        <title>Molecular characterization of firefly nuptial gifts: a multi-omics approach sheds light on postcopulatory sexual selection.</title>
        <authorList>
            <person name="Al-Wathiqui N."/>
            <person name="Fallon T.R."/>
            <person name="South A."/>
            <person name="Weng J.K."/>
            <person name="Lewis S.M."/>
        </authorList>
    </citation>
    <scope>NUCLEOTIDE SEQUENCE</scope>
</reference>
<accession>A0A1Y1L7V6</accession>
<dbReference type="AlphaFoldDB" id="A0A1Y1L7V6"/>
<gene>
    <name evidence="7" type="ORF">PPYR_13747</name>
</gene>
<feature type="domain" description="SIAH-type" evidence="5">
    <location>
        <begin position="62"/>
        <end position="123"/>
    </location>
</feature>
<dbReference type="PANTHER" id="PTHR45877:SF2">
    <property type="entry name" value="E3 UBIQUITIN-PROTEIN LIGASE SINA-RELATED"/>
    <property type="match status" value="1"/>
</dbReference>
<dbReference type="UniPathway" id="UPA00143"/>
<proteinExistence type="predicted"/>
<dbReference type="SUPFAM" id="SSF49599">
    <property type="entry name" value="TRAF domain-like"/>
    <property type="match status" value="2"/>
</dbReference>
<dbReference type="Proteomes" id="UP000327044">
    <property type="component" value="Unassembled WGS sequence"/>
</dbReference>
<evidence type="ECO:0000256" key="1">
    <source>
        <dbReference type="ARBA" id="ARBA00022723"/>
    </source>
</evidence>
<keyword evidence="3" id="KW-0862">Zinc</keyword>
<keyword evidence="2 4" id="KW-0863">Zinc-finger</keyword>
<evidence type="ECO:0000256" key="3">
    <source>
        <dbReference type="ARBA" id="ARBA00022833"/>
    </source>
</evidence>
<reference evidence="7" key="3">
    <citation type="submission" date="2019-08" db="EMBL/GenBank/DDBJ databases">
        <authorList>
            <consortium name="Photinus pyralis genome working group"/>
            <person name="Fallon T.R."/>
            <person name="Sander Lower S.E."/>
            <person name="Weng J.-K."/>
        </authorList>
    </citation>
    <scope>NUCLEOTIDE SEQUENCE</scope>
    <source>
        <strain evidence="7">1611_PpyrPB1</strain>
        <tissue evidence="7">Whole body</tissue>
    </source>
</reference>
<dbReference type="PROSITE" id="PS51081">
    <property type="entry name" value="ZF_SIAH"/>
    <property type="match status" value="1"/>
</dbReference>
<dbReference type="GO" id="GO:0031624">
    <property type="term" value="F:ubiquitin conjugating enzyme binding"/>
    <property type="evidence" value="ECO:0007669"/>
    <property type="project" value="TreeGrafter"/>
</dbReference>
<dbReference type="GO" id="GO:0043161">
    <property type="term" value="P:proteasome-mediated ubiquitin-dependent protein catabolic process"/>
    <property type="evidence" value="ECO:0007669"/>
    <property type="project" value="TreeGrafter"/>
</dbReference>
<reference evidence="7 8" key="2">
    <citation type="journal article" date="2018" name="Elife">
        <title>Firefly genomes illuminate parallel origins of bioluminescence in beetles.</title>
        <authorList>
            <person name="Fallon T.R."/>
            <person name="Lower S.E."/>
            <person name="Chang C.H."/>
            <person name="Bessho-Uehara M."/>
            <person name="Martin G.J."/>
            <person name="Bewick A.J."/>
            <person name="Behringer M."/>
            <person name="Debat H.J."/>
            <person name="Wong I."/>
            <person name="Day J.C."/>
            <person name="Suvorov A."/>
            <person name="Silva C.J."/>
            <person name="Stanger-Hall K.F."/>
            <person name="Hall D.W."/>
            <person name="Schmitz R.J."/>
            <person name="Nelson D.R."/>
            <person name="Lewis S.M."/>
            <person name="Shigenobu S."/>
            <person name="Bybee S.M."/>
            <person name="Larracuente A.M."/>
            <person name="Oba Y."/>
            <person name="Weng J.K."/>
        </authorList>
    </citation>
    <scope>NUCLEOTIDE SEQUENCE [LARGE SCALE GENOMIC DNA]</scope>
    <source>
        <strain evidence="7">1611_PpyrPB1</strain>
        <tissue evidence="7">Whole body</tissue>
    </source>
</reference>
<dbReference type="InterPro" id="IPR013083">
    <property type="entry name" value="Znf_RING/FYVE/PHD"/>
</dbReference>
<dbReference type="Gene3D" id="3.30.40.10">
    <property type="entry name" value="Zinc/RING finger domain, C3HC4 (zinc finger)"/>
    <property type="match status" value="1"/>
</dbReference>
<dbReference type="PANTHER" id="PTHR45877">
    <property type="entry name" value="E3 UBIQUITIN-PROTEIN LIGASE SIAH2"/>
    <property type="match status" value="1"/>
</dbReference>
<keyword evidence="8" id="KW-1185">Reference proteome</keyword>
<dbReference type="InterPro" id="IPR013010">
    <property type="entry name" value="Znf_SIAH"/>
</dbReference>
<evidence type="ECO:0000256" key="2">
    <source>
        <dbReference type="ARBA" id="ARBA00022771"/>
    </source>
</evidence>
<evidence type="ECO:0000313" key="7">
    <source>
        <dbReference type="EMBL" id="KAB0794127.1"/>
    </source>
</evidence>
<protein>
    <recommendedName>
        <fullName evidence="5">SIAH-type domain-containing protein</fullName>
    </recommendedName>
</protein>